<sequence length="208" mass="20088">MTVGTGRGMLGSVGLTGTVGSGGTGTLGSTLERGETTLDSSELTAEAMLETAGGNPGAVVAAGGEILGGVRLAGMLGSDGTGTLGRGATTLDTSELIADAMLEIALGTPDAAVGRTLGNVKLGGTTDTGTVILVGRGTTPDSSEETIEVMLEIGIGAMAVAVAGGGEILGSVKLGALGRDVGILGMVGKAVGRSELITETMLETEPGL</sequence>
<dbReference type="EMBL" id="JAUIQD010000003">
    <property type="protein sequence ID" value="KAK3356640.1"/>
    <property type="molecule type" value="Genomic_DNA"/>
</dbReference>
<evidence type="ECO:0000313" key="1">
    <source>
        <dbReference type="EMBL" id="KAK3356640.1"/>
    </source>
</evidence>
<reference evidence="1" key="1">
    <citation type="journal article" date="2023" name="Mol. Phylogenet. Evol.">
        <title>Genome-scale phylogeny and comparative genomics of the fungal order Sordariales.</title>
        <authorList>
            <person name="Hensen N."/>
            <person name="Bonometti L."/>
            <person name="Westerberg I."/>
            <person name="Brannstrom I.O."/>
            <person name="Guillou S."/>
            <person name="Cros-Aarteil S."/>
            <person name="Calhoun S."/>
            <person name="Haridas S."/>
            <person name="Kuo A."/>
            <person name="Mondo S."/>
            <person name="Pangilinan J."/>
            <person name="Riley R."/>
            <person name="LaButti K."/>
            <person name="Andreopoulos B."/>
            <person name="Lipzen A."/>
            <person name="Chen C."/>
            <person name="Yan M."/>
            <person name="Daum C."/>
            <person name="Ng V."/>
            <person name="Clum A."/>
            <person name="Steindorff A."/>
            <person name="Ohm R.A."/>
            <person name="Martin F."/>
            <person name="Silar P."/>
            <person name="Natvig D.O."/>
            <person name="Lalanne C."/>
            <person name="Gautier V."/>
            <person name="Ament-Velasquez S.L."/>
            <person name="Kruys A."/>
            <person name="Hutchinson M.I."/>
            <person name="Powell A.J."/>
            <person name="Barry K."/>
            <person name="Miller A.N."/>
            <person name="Grigoriev I.V."/>
            <person name="Debuchy R."/>
            <person name="Gladieux P."/>
            <person name="Hiltunen Thoren M."/>
            <person name="Johannesson H."/>
        </authorList>
    </citation>
    <scope>NUCLEOTIDE SEQUENCE</scope>
    <source>
        <strain evidence="1">CBS 955.72</strain>
    </source>
</reference>
<gene>
    <name evidence="1" type="ORF">B0T25DRAFT_565981</name>
</gene>
<reference evidence="1" key="2">
    <citation type="submission" date="2023-06" db="EMBL/GenBank/DDBJ databases">
        <authorList>
            <consortium name="Lawrence Berkeley National Laboratory"/>
            <person name="Haridas S."/>
            <person name="Hensen N."/>
            <person name="Bonometti L."/>
            <person name="Westerberg I."/>
            <person name="Brannstrom I.O."/>
            <person name="Guillou S."/>
            <person name="Cros-Aarteil S."/>
            <person name="Calhoun S."/>
            <person name="Kuo A."/>
            <person name="Mondo S."/>
            <person name="Pangilinan J."/>
            <person name="Riley R."/>
            <person name="Labutti K."/>
            <person name="Andreopoulos B."/>
            <person name="Lipzen A."/>
            <person name="Chen C."/>
            <person name="Yanf M."/>
            <person name="Daum C."/>
            <person name="Ng V."/>
            <person name="Clum A."/>
            <person name="Steindorff A."/>
            <person name="Ohm R."/>
            <person name="Martin F."/>
            <person name="Silar P."/>
            <person name="Natvig D."/>
            <person name="Lalanne C."/>
            <person name="Gautier V."/>
            <person name="Ament-Velasquez S.L."/>
            <person name="Kruys A."/>
            <person name="Hutchinson M.I."/>
            <person name="Powell A.J."/>
            <person name="Barry K."/>
            <person name="Miller A.N."/>
            <person name="Grigoriev I.V."/>
            <person name="Debuchy R."/>
            <person name="Gladieux P."/>
            <person name="Thoren M.H."/>
            <person name="Johannesson H."/>
        </authorList>
    </citation>
    <scope>NUCLEOTIDE SEQUENCE</scope>
    <source>
        <strain evidence="1">CBS 955.72</strain>
    </source>
</reference>
<proteinExistence type="predicted"/>
<evidence type="ECO:0000313" key="2">
    <source>
        <dbReference type="Proteomes" id="UP001275084"/>
    </source>
</evidence>
<dbReference type="AlphaFoldDB" id="A0AAJ0HKM1"/>
<dbReference type="Proteomes" id="UP001275084">
    <property type="component" value="Unassembled WGS sequence"/>
</dbReference>
<protein>
    <submittedName>
        <fullName evidence="1">Uncharacterized protein</fullName>
    </submittedName>
</protein>
<comment type="caution">
    <text evidence="1">The sequence shown here is derived from an EMBL/GenBank/DDBJ whole genome shotgun (WGS) entry which is preliminary data.</text>
</comment>
<organism evidence="1 2">
    <name type="scientific">Lasiosphaeria hispida</name>
    <dbReference type="NCBI Taxonomy" id="260671"/>
    <lineage>
        <taxon>Eukaryota</taxon>
        <taxon>Fungi</taxon>
        <taxon>Dikarya</taxon>
        <taxon>Ascomycota</taxon>
        <taxon>Pezizomycotina</taxon>
        <taxon>Sordariomycetes</taxon>
        <taxon>Sordariomycetidae</taxon>
        <taxon>Sordariales</taxon>
        <taxon>Lasiosphaeriaceae</taxon>
        <taxon>Lasiosphaeria</taxon>
    </lineage>
</organism>
<accession>A0AAJ0HKM1</accession>
<keyword evidence="2" id="KW-1185">Reference proteome</keyword>
<name>A0AAJ0HKM1_9PEZI</name>